<dbReference type="AlphaFoldDB" id="A0A2S1QUB5"/>
<dbReference type="GO" id="GO:0016740">
    <property type="term" value="F:transferase activity"/>
    <property type="evidence" value="ECO:0007669"/>
    <property type="project" value="UniProtKB-KW"/>
</dbReference>
<dbReference type="InterPro" id="IPR045057">
    <property type="entry name" value="Gcn5-rel_NAT"/>
</dbReference>
<evidence type="ECO:0000313" key="2">
    <source>
        <dbReference type="EMBL" id="AWH83975.1"/>
    </source>
</evidence>
<dbReference type="PANTHER" id="PTHR31435">
    <property type="entry name" value="PROTEIN NATD1"/>
    <property type="match status" value="1"/>
</dbReference>
<organism evidence="2 3">
    <name type="scientific">Flavobacterium album</name>
    <dbReference type="NCBI Taxonomy" id="2175091"/>
    <lineage>
        <taxon>Bacteria</taxon>
        <taxon>Pseudomonadati</taxon>
        <taxon>Bacteroidota</taxon>
        <taxon>Flavobacteriia</taxon>
        <taxon>Flavobacteriales</taxon>
        <taxon>Flavobacteriaceae</taxon>
        <taxon>Flavobacterium</taxon>
    </lineage>
</organism>
<dbReference type="PANTHER" id="PTHR31435:SF9">
    <property type="entry name" value="PROTEIN NATD1"/>
    <property type="match status" value="1"/>
</dbReference>
<keyword evidence="2" id="KW-0808">Transferase</keyword>
<keyword evidence="3" id="KW-1185">Reference proteome</keyword>
<protein>
    <submittedName>
        <fullName evidence="2">N-acetyltransferase</fullName>
    </submittedName>
</protein>
<reference evidence="2 3" key="1">
    <citation type="submission" date="2018-04" db="EMBL/GenBank/DDBJ databases">
        <title>Genome sequencing of Flavobacterium sp. HYN0059.</title>
        <authorList>
            <person name="Yi H."/>
            <person name="Baek C."/>
        </authorList>
    </citation>
    <scope>NUCLEOTIDE SEQUENCE [LARGE SCALE GENOMIC DNA]</scope>
    <source>
        <strain evidence="2 3">HYN0059</strain>
    </source>
</reference>
<gene>
    <name evidence="2" type="ORF">HYN59_02100</name>
</gene>
<dbReference type="EMBL" id="CP029186">
    <property type="protein sequence ID" value="AWH83975.1"/>
    <property type="molecule type" value="Genomic_DNA"/>
</dbReference>
<feature type="domain" description="N-acetyltransferase" evidence="1">
    <location>
        <begin position="10"/>
        <end position="95"/>
    </location>
</feature>
<dbReference type="InterPro" id="IPR031165">
    <property type="entry name" value="GNAT_YJDJ"/>
</dbReference>
<name>A0A2S1QUB5_9FLAO</name>
<dbReference type="OrthoDB" id="1120671at2"/>
<proteinExistence type="predicted"/>
<dbReference type="Gene3D" id="3.40.630.30">
    <property type="match status" value="1"/>
</dbReference>
<dbReference type="Pfam" id="PF14542">
    <property type="entry name" value="Acetyltransf_CG"/>
    <property type="match status" value="1"/>
</dbReference>
<dbReference type="PROSITE" id="PS51729">
    <property type="entry name" value="GNAT_YJDJ"/>
    <property type="match status" value="1"/>
</dbReference>
<dbReference type="SUPFAM" id="SSF55729">
    <property type="entry name" value="Acyl-CoA N-acyltransferases (Nat)"/>
    <property type="match status" value="1"/>
</dbReference>
<evidence type="ECO:0000313" key="3">
    <source>
        <dbReference type="Proteomes" id="UP000244929"/>
    </source>
</evidence>
<dbReference type="Proteomes" id="UP000244929">
    <property type="component" value="Chromosome"/>
</dbReference>
<dbReference type="InterPro" id="IPR016181">
    <property type="entry name" value="Acyl_CoA_acyltransferase"/>
</dbReference>
<accession>A0A2S1QUB5</accession>
<dbReference type="KEGG" id="falb:HYN59_02100"/>
<sequence>MKNHNNDGFKVNEEGKQFELHIDGQVAFLEYYREGEKIFLTHTEVPEALQGRGIAARLVKGTFQCAKDNGFTIMPLCSYVMHYIDENPEWGNILSEGYRM</sequence>
<evidence type="ECO:0000259" key="1">
    <source>
        <dbReference type="PROSITE" id="PS51729"/>
    </source>
</evidence>
<dbReference type="RefSeq" id="WP_108776685.1">
    <property type="nucleotide sequence ID" value="NZ_CP029186.1"/>
</dbReference>